<evidence type="ECO:0008006" key="4">
    <source>
        <dbReference type="Google" id="ProtNLM"/>
    </source>
</evidence>
<proteinExistence type="predicted"/>
<name>A0A418M4I4_9BACT</name>
<evidence type="ECO:0000313" key="3">
    <source>
        <dbReference type="Proteomes" id="UP000283523"/>
    </source>
</evidence>
<comment type="caution">
    <text evidence="2">The sequence shown here is derived from an EMBL/GenBank/DDBJ whole genome shotgun (WGS) entry which is preliminary data.</text>
</comment>
<reference evidence="2 3" key="1">
    <citation type="submission" date="2018-08" db="EMBL/GenBank/DDBJ databases">
        <title>Fibrisoma montanum sp. nov., isolated from Danxia mountain soil.</title>
        <authorList>
            <person name="Huang Y."/>
        </authorList>
    </citation>
    <scope>NUCLEOTIDE SEQUENCE [LARGE SCALE GENOMIC DNA]</scope>
    <source>
        <strain evidence="2 3">HYT19</strain>
    </source>
</reference>
<dbReference type="EMBL" id="QXED01000006">
    <property type="protein sequence ID" value="RIV20682.1"/>
    <property type="molecule type" value="Genomic_DNA"/>
</dbReference>
<dbReference type="Proteomes" id="UP000283523">
    <property type="component" value="Unassembled WGS sequence"/>
</dbReference>
<protein>
    <recommendedName>
        <fullName evidence="4">Outer membrane lipoprotein-sorting protein</fullName>
    </recommendedName>
</protein>
<evidence type="ECO:0000313" key="2">
    <source>
        <dbReference type="EMBL" id="RIV20682.1"/>
    </source>
</evidence>
<dbReference type="Gene3D" id="2.50.20.10">
    <property type="entry name" value="Lipoprotein localisation LolA/LolB/LppX"/>
    <property type="match status" value="1"/>
</dbReference>
<dbReference type="RefSeq" id="WP_119669852.1">
    <property type="nucleotide sequence ID" value="NZ_QXED01000006.1"/>
</dbReference>
<keyword evidence="1" id="KW-0732">Signal</keyword>
<dbReference type="AlphaFoldDB" id="A0A418M4I4"/>
<sequence>MKKLTVSLSLFLLISFSALAQTTPSAQDVMDKYLAAIGGKDMVKGITDLRVDMSSDFNGNPIMITRKSKAPNKFAMVVNANGMEVMKMTSDGSKVAMGGMQGNRTIEGADAQPMILQSMLFPELRAAEAGIKSTVAGTEKVNGKDAHKVVHTSSDGSVSWTDFYDAESGLKVQTISKQRMGRGGNEVEQTTTYSDYKDFKGLKYPTTIMQSGGGQQRQMTVDKVKFNEGTKDSEFAAN</sequence>
<feature type="signal peptide" evidence="1">
    <location>
        <begin position="1"/>
        <end position="20"/>
    </location>
</feature>
<keyword evidence="3" id="KW-1185">Reference proteome</keyword>
<organism evidence="2 3">
    <name type="scientific">Fibrisoma montanum</name>
    <dbReference type="NCBI Taxonomy" id="2305895"/>
    <lineage>
        <taxon>Bacteria</taxon>
        <taxon>Pseudomonadati</taxon>
        <taxon>Bacteroidota</taxon>
        <taxon>Cytophagia</taxon>
        <taxon>Cytophagales</taxon>
        <taxon>Spirosomataceae</taxon>
        <taxon>Fibrisoma</taxon>
    </lineage>
</organism>
<gene>
    <name evidence="2" type="ORF">DYU11_21865</name>
</gene>
<evidence type="ECO:0000256" key="1">
    <source>
        <dbReference type="SAM" id="SignalP"/>
    </source>
</evidence>
<dbReference type="OrthoDB" id="9811314at2"/>
<feature type="chain" id="PRO_5019544643" description="Outer membrane lipoprotein-sorting protein" evidence="1">
    <location>
        <begin position="21"/>
        <end position="238"/>
    </location>
</feature>
<accession>A0A418M4I4</accession>